<feature type="chain" id="PRO_5039494285" description="Sporulation protein" evidence="2">
    <location>
        <begin position="21"/>
        <end position="211"/>
    </location>
</feature>
<evidence type="ECO:0000313" key="3">
    <source>
        <dbReference type="EMBL" id="PYZ92911.1"/>
    </source>
</evidence>
<feature type="region of interest" description="Disordered" evidence="1">
    <location>
        <begin position="181"/>
        <end position="211"/>
    </location>
</feature>
<dbReference type="EMBL" id="PDOD01000003">
    <property type="protein sequence ID" value="PYZ92911.1"/>
    <property type="molecule type" value="Genomic_DNA"/>
</dbReference>
<evidence type="ECO:0000256" key="1">
    <source>
        <dbReference type="SAM" id="MobiDB-lite"/>
    </source>
</evidence>
<keyword evidence="4" id="KW-1185">Reference proteome</keyword>
<organism evidence="3 4">
    <name type="scientific">Salipaludibacillus keqinensis</name>
    <dbReference type="NCBI Taxonomy" id="2045207"/>
    <lineage>
        <taxon>Bacteria</taxon>
        <taxon>Bacillati</taxon>
        <taxon>Bacillota</taxon>
        <taxon>Bacilli</taxon>
        <taxon>Bacillales</taxon>
        <taxon>Bacillaceae</taxon>
    </lineage>
</organism>
<name>A0A323TCV1_9BACI</name>
<protein>
    <recommendedName>
        <fullName evidence="5">Sporulation protein</fullName>
    </recommendedName>
</protein>
<dbReference type="Proteomes" id="UP000248214">
    <property type="component" value="Unassembled WGS sequence"/>
</dbReference>
<dbReference type="OrthoDB" id="2691390at2"/>
<gene>
    <name evidence="3" type="ORF">CR194_14830</name>
</gene>
<evidence type="ECO:0000256" key="2">
    <source>
        <dbReference type="SAM" id="SignalP"/>
    </source>
</evidence>
<accession>A0A323TCV1</accession>
<comment type="caution">
    <text evidence="3">The sequence shown here is derived from an EMBL/GenBank/DDBJ whole genome shotgun (WGS) entry which is preliminary data.</text>
</comment>
<reference evidence="3 4" key="1">
    <citation type="submission" date="2017-10" db="EMBL/GenBank/DDBJ databases">
        <title>Bacillus sp. nov., a halophilic bacterium isolated from a Keqin Lake.</title>
        <authorList>
            <person name="Wang H."/>
        </authorList>
    </citation>
    <scope>NUCLEOTIDE SEQUENCE [LARGE SCALE GENOMIC DNA]</scope>
    <source>
        <strain evidence="3 4">KQ-12</strain>
    </source>
</reference>
<dbReference type="PROSITE" id="PS51257">
    <property type="entry name" value="PROKAR_LIPOPROTEIN"/>
    <property type="match status" value="1"/>
</dbReference>
<evidence type="ECO:0008006" key="5">
    <source>
        <dbReference type="Google" id="ProtNLM"/>
    </source>
</evidence>
<dbReference type="InterPro" id="IPR019076">
    <property type="entry name" value="Spore_lipoprot_YhcN/YlaJ-like"/>
</dbReference>
<sequence>MILKTKMAFLLVVISLVSVACGNTGNTDDQTFDFMRGYGRDDQSQAINKEEVRSSDPYTQYGFQRNTKNSVRQEGSIPGYSVYDRSLLAESISEMAAMIKDVNDVGVLVTDQHVLIAYASNAQGSPEREKVADQVKKTAMSVVPSYFDIYVADSPEFMDEIERFKGSSSKNNTHAKALEQTIEQMKEFPQGQSTDSENKKMRNEMSSHMND</sequence>
<evidence type="ECO:0000313" key="4">
    <source>
        <dbReference type="Proteomes" id="UP000248214"/>
    </source>
</evidence>
<proteinExistence type="predicted"/>
<keyword evidence="2" id="KW-0732">Signal</keyword>
<dbReference type="Pfam" id="PF09580">
    <property type="entry name" value="Spore_YhcN_YlaJ"/>
    <property type="match status" value="1"/>
</dbReference>
<dbReference type="RefSeq" id="WP_110610459.1">
    <property type="nucleotide sequence ID" value="NZ_PDOD01000003.1"/>
</dbReference>
<feature type="compositionally biased region" description="Basic and acidic residues" evidence="1">
    <location>
        <begin position="196"/>
        <end position="211"/>
    </location>
</feature>
<dbReference type="AlphaFoldDB" id="A0A323TCV1"/>
<feature type="signal peptide" evidence="2">
    <location>
        <begin position="1"/>
        <end position="20"/>
    </location>
</feature>